<dbReference type="InterPro" id="IPR029041">
    <property type="entry name" value="FAD-linked_oxidoreductase-like"/>
</dbReference>
<accession>A0AA86YRU3</accession>
<dbReference type="GO" id="GO:0071949">
    <property type="term" value="F:FAD binding"/>
    <property type="evidence" value="ECO:0007669"/>
    <property type="project" value="TreeGrafter"/>
</dbReference>
<name>A0AA86YRU3_PROST</name>
<evidence type="ECO:0000256" key="9">
    <source>
        <dbReference type="RuleBase" id="RU003862"/>
    </source>
</evidence>
<dbReference type="PANTHER" id="PTHR45754:SF3">
    <property type="entry name" value="METHYLENETETRAHYDROFOLATE REDUCTASE (NADPH)"/>
    <property type="match status" value="1"/>
</dbReference>
<keyword evidence="5 9" id="KW-0274">FAD</keyword>
<gene>
    <name evidence="10" type="primary">metF</name>
    <name evidence="10" type="ORF">PROSTU_04515</name>
</gene>
<dbReference type="Gene3D" id="3.20.20.220">
    <property type="match status" value="1"/>
</dbReference>
<proteinExistence type="inferred from homology"/>
<dbReference type="GO" id="GO:0009086">
    <property type="term" value="P:methionine biosynthetic process"/>
    <property type="evidence" value="ECO:0007669"/>
    <property type="project" value="TreeGrafter"/>
</dbReference>
<dbReference type="Proteomes" id="UP000004506">
    <property type="component" value="Unassembled WGS sequence"/>
</dbReference>
<comment type="catalytic activity">
    <reaction evidence="8">
        <text>(6S)-5-methyl-5,6,7,8-tetrahydrofolate + NAD(+) = (6R)-5,10-methylene-5,6,7,8-tetrahydrofolate + NADH + H(+)</text>
        <dbReference type="Rhea" id="RHEA:19821"/>
        <dbReference type="ChEBI" id="CHEBI:15378"/>
        <dbReference type="ChEBI" id="CHEBI:15636"/>
        <dbReference type="ChEBI" id="CHEBI:18608"/>
        <dbReference type="ChEBI" id="CHEBI:57540"/>
        <dbReference type="ChEBI" id="CHEBI:57945"/>
        <dbReference type="EC" id="1.5.1.54"/>
    </reaction>
    <physiologicalReaction direction="right-to-left" evidence="8">
        <dbReference type="Rhea" id="RHEA:19823"/>
    </physiologicalReaction>
</comment>
<dbReference type="AlphaFoldDB" id="A0AA86YRU3"/>
<organism evidence="10 11">
    <name type="scientific">Providencia stuartii ATCC 25827</name>
    <dbReference type="NCBI Taxonomy" id="471874"/>
    <lineage>
        <taxon>Bacteria</taxon>
        <taxon>Pseudomonadati</taxon>
        <taxon>Pseudomonadota</taxon>
        <taxon>Gammaproteobacteria</taxon>
        <taxon>Enterobacterales</taxon>
        <taxon>Morganellaceae</taxon>
        <taxon>Providencia</taxon>
    </lineage>
</organism>
<comment type="pathway">
    <text evidence="2 9">One-carbon metabolism; tetrahydrofolate interconversion.</text>
</comment>
<dbReference type="GO" id="GO:0106312">
    <property type="term" value="F:methylenetetrahydrofolate reductase (NADH) activity"/>
    <property type="evidence" value="ECO:0007669"/>
    <property type="project" value="UniProtKB-EC"/>
</dbReference>
<comment type="caution">
    <text evidence="10">The sequence shown here is derived from an EMBL/GenBank/DDBJ whole genome shotgun (WGS) entry which is preliminary data.</text>
</comment>
<dbReference type="InterPro" id="IPR003171">
    <property type="entry name" value="Mehydrof_redctse-like"/>
</dbReference>
<protein>
    <recommendedName>
        <fullName evidence="9">Methylenetetrahydrofolate reductase</fullName>
    </recommendedName>
</protein>
<evidence type="ECO:0000313" key="10">
    <source>
        <dbReference type="EMBL" id="EDU57274.1"/>
    </source>
</evidence>
<evidence type="ECO:0000256" key="6">
    <source>
        <dbReference type="ARBA" id="ARBA00023002"/>
    </source>
</evidence>
<dbReference type="GO" id="GO:0005829">
    <property type="term" value="C:cytosol"/>
    <property type="evidence" value="ECO:0007669"/>
    <property type="project" value="TreeGrafter"/>
</dbReference>
<evidence type="ECO:0000256" key="1">
    <source>
        <dbReference type="ARBA" id="ARBA00001974"/>
    </source>
</evidence>
<keyword evidence="6 9" id="KW-0560">Oxidoreductase</keyword>
<reference evidence="11" key="1">
    <citation type="submission" date="2008-04" db="EMBL/GenBank/DDBJ databases">
        <title>Draft genome sequence of Providencia stuartii (ATCC 25827).</title>
        <authorList>
            <person name="Sudarsanam P."/>
            <person name="Ley R."/>
            <person name="Guruge J."/>
            <person name="Turnbaugh P.J."/>
            <person name="Mahowald M."/>
            <person name="Liep D."/>
            <person name="Gordon J."/>
        </authorList>
    </citation>
    <scope>NUCLEOTIDE SEQUENCE [LARGE SCALE GENOMIC DNA]</scope>
    <source>
        <strain evidence="11">ATCC 25827</strain>
    </source>
</reference>
<sequence length="273" mass="32414">MLESEGMYMETALSFEISAMSKIDNTLEHLLKNTEELTPLFYTVNTEIGKTEWRDTYNTCCELKNLTHVNVVPHIAINNKDECELCFIIEEYLKNDITELFVIRGDRHRFDEELPFNYGIELIDFIRRRYPEVMIKSSIYPDYHKESITPEIEIDWLRKKLQLGVTELISQLCLNKNAFSYMKKQLGNDIPITISMMPMLNFSFIESFFKNNAIDYPLWIKKHIRPSNINNHRAFGIQLTQFLIGEYIKENKRLHFFTLNNAEMVKKLFDKLR</sequence>
<evidence type="ECO:0000313" key="11">
    <source>
        <dbReference type="Proteomes" id="UP000004506"/>
    </source>
</evidence>
<dbReference type="SUPFAM" id="SSF51730">
    <property type="entry name" value="FAD-linked oxidoreductase"/>
    <property type="match status" value="1"/>
</dbReference>
<dbReference type="Pfam" id="PF02219">
    <property type="entry name" value="MTHFR"/>
    <property type="match status" value="1"/>
</dbReference>
<reference evidence="10 11" key="3">
    <citation type="submission" date="2008-05" db="EMBL/GenBank/DDBJ databases">
        <authorList>
            <person name="Fulton L."/>
            <person name="Clifton S."/>
            <person name="Fulton B."/>
            <person name="Xu J."/>
            <person name="Minx P."/>
            <person name="Pepin K.H."/>
            <person name="Johnson M."/>
            <person name="Thiruvilangam P."/>
            <person name="Bhonagiri V."/>
            <person name="Nash W.E."/>
            <person name="Mardis E.R."/>
            <person name="Wilson R.K."/>
        </authorList>
    </citation>
    <scope>NUCLEOTIDE SEQUENCE [LARGE SCALE GENOMIC DNA]</scope>
    <source>
        <strain evidence="10 11">ATCC 25827</strain>
    </source>
</reference>
<evidence type="ECO:0000256" key="4">
    <source>
        <dbReference type="ARBA" id="ARBA00022630"/>
    </source>
</evidence>
<evidence type="ECO:0000256" key="3">
    <source>
        <dbReference type="ARBA" id="ARBA00006743"/>
    </source>
</evidence>
<keyword evidence="4 9" id="KW-0285">Flavoprotein</keyword>
<reference evidence="11" key="2">
    <citation type="submission" date="2008-04" db="EMBL/GenBank/DDBJ databases">
        <title>Draft genome sequence of Providencia stuartii(ATCC 25827).</title>
        <authorList>
            <person name="Sudarsanam P."/>
            <person name="Ley R."/>
            <person name="Guruge J."/>
            <person name="Turnbaugh P.J."/>
            <person name="Mahowald M."/>
            <person name="Liep D."/>
            <person name="Gordon J."/>
        </authorList>
    </citation>
    <scope>NUCLEOTIDE SEQUENCE [LARGE SCALE GENOMIC DNA]</scope>
    <source>
        <strain evidence="11">ATCC 25827</strain>
    </source>
</reference>
<dbReference type="EMBL" id="ABJD02000118">
    <property type="protein sequence ID" value="EDU57274.1"/>
    <property type="molecule type" value="Genomic_DNA"/>
</dbReference>
<dbReference type="PANTHER" id="PTHR45754">
    <property type="entry name" value="METHYLENETETRAHYDROFOLATE REDUCTASE"/>
    <property type="match status" value="1"/>
</dbReference>
<evidence type="ECO:0000256" key="8">
    <source>
        <dbReference type="ARBA" id="ARBA00048628"/>
    </source>
</evidence>
<evidence type="ECO:0000256" key="5">
    <source>
        <dbReference type="ARBA" id="ARBA00022827"/>
    </source>
</evidence>
<comment type="pathway">
    <text evidence="7">Amino-acid biosynthesis; L-methionine biosynthesis via de novo pathway.</text>
</comment>
<evidence type="ECO:0000256" key="2">
    <source>
        <dbReference type="ARBA" id="ARBA00004777"/>
    </source>
</evidence>
<evidence type="ECO:0000256" key="7">
    <source>
        <dbReference type="ARBA" id="ARBA00034478"/>
    </source>
</evidence>
<comment type="similarity">
    <text evidence="3 9">Belongs to the methylenetetrahydrofolate reductase family.</text>
</comment>
<comment type="cofactor">
    <cofactor evidence="1 9">
        <name>FAD</name>
        <dbReference type="ChEBI" id="CHEBI:57692"/>
    </cofactor>
</comment>
<dbReference type="GO" id="GO:0035999">
    <property type="term" value="P:tetrahydrofolate interconversion"/>
    <property type="evidence" value="ECO:0007669"/>
    <property type="project" value="TreeGrafter"/>
</dbReference>